<sequence>MRLETTRTIFSSEQHCVKEPGDLNHAKLNAKKWRHTEIQYYDKLSELFANDRANGQAAASAKEKVRQWQRETSSNQSVGVE</sequence>
<dbReference type="AlphaFoldDB" id="W9QDJ9"/>
<organism evidence="2 3">
    <name type="scientific">Morus notabilis</name>
    <dbReference type="NCBI Taxonomy" id="981085"/>
    <lineage>
        <taxon>Eukaryota</taxon>
        <taxon>Viridiplantae</taxon>
        <taxon>Streptophyta</taxon>
        <taxon>Embryophyta</taxon>
        <taxon>Tracheophyta</taxon>
        <taxon>Spermatophyta</taxon>
        <taxon>Magnoliopsida</taxon>
        <taxon>eudicotyledons</taxon>
        <taxon>Gunneridae</taxon>
        <taxon>Pentapetalae</taxon>
        <taxon>rosids</taxon>
        <taxon>fabids</taxon>
        <taxon>Rosales</taxon>
        <taxon>Moraceae</taxon>
        <taxon>Moreae</taxon>
        <taxon>Morus</taxon>
    </lineage>
</organism>
<evidence type="ECO:0000313" key="3">
    <source>
        <dbReference type="Proteomes" id="UP000030645"/>
    </source>
</evidence>
<proteinExistence type="predicted"/>
<dbReference type="EMBL" id="KE343433">
    <property type="protein sequence ID" value="EXB29324.1"/>
    <property type="molecule type" value="Genomic_DNA"/>
</dbReference>
<keyword evidence="3" id="KW-1185">Reference proteome</keyword>
<dbReference type="Proteomes" id="UP000030645">
    <property type="component" value="Unassembled WGS sequence"/>
</dbReference>
<accession>W9QDJ9</accession>
<protein>
    <submittedName>
        <fullName evidence="2">Uncharacterized protein</fullName>
    </submittedName>
</protein>
<feature type="region of interest" description="Disordered" evidence="1">
    <location>
        <begin position="58"/>
        <end position="81"/>
    </location>
</feature>
<evidence type="ECO:0000256" key="1">
    <source>
        <dbReference type="SAM" id="MobiDB-lite"/>
    </source>
</evidence>
<feature type="compositionally biased region" description="Polar residues" evidence="1">
    <location>
        <begin position="70"/>
        <end position="81"/>
    </location>
</feature>
<gene>
    <name evidence="2" type="ORF">L484_014056</name>
</gene>
<reference evidence="3" key="1">
    <citation type="submission" date="2013-01" db="EMBL/GenBank/DDBJ databases">
        <title>Draft Genome Sequence of a Mulberry Tree, Morus notabilis C.K. Schneid.</title>
        <authorList>
            <person name="He N."/>
            <person name="Zhao S."/>
        </authorList>
    </citation>
    <scope>NUCLEOTIDE SEQUENCE</scope>
</reference>
<evidence type="ECO:0000313" key="2">
    <source>
        <dbReference type="EMBL" id="EXB29324.1"/>
    </source>
</evidence>
<name>W9QDJ9_9ROSA</name>